<evidence type="ECO:0000259" key="2">
    <source>
        <dbReference type="Pfam" id="PF00561"/>
    </source>
</evidence>
<dbReference type="GO" id="GO:0016787">
    <property type="term" value="F:hydrolase activity"/>
    <property type="evidence" value="ECO:0007669"/>
    <property type="project" value="UniProtKB-KW"/>
</dbReference>
<evidence type="ECO:0000256" key="1">
    <source>
        <dbReference type="ARBA" id="ARBA00022801"/>
    </source>
</evidence>
<dbReference type="Pfam" id="PF00561">
    <property type="entry name" value="Abhydrolase_1"/>
    <property type="match status" value="1"/>
</dbReference>
<evidence type="ECO:0000313" key="3">
    <source>
        <dbReference type="EMBL" id="SEU24183.1"/>
    </source>
</evidence>
<name>A0A1I0KHG4_9ACTN</name>
<dbReference type="InterPro" id="IPR000639">
    <property type="entry name" value="Epox_hydrolase-like"/>
</dbReference>
<dbReference type="STRING" id="568860.SAMN05421811_10851"/>
<dbReference type="Proteomes" id="UP000199361">
    <property type="component" value="Unassembled WGS sequence"/>
</dbReference>
<dbReference type="InterPro" id="IPR050266">
    <property type="entry name" value="AB_hydrolase_sf"/>
</dbReference>
<evidence type="ECO:0000313" key="4">
    <source>
        <dbReference type="Proteomes" id="UP000199361"/>
    </source>
</evidence>
<accession>A0A1I0KHG4</accession>
<dbReference type="EMBL" id="FOHX01000008">
    <property type="protein sequence ID" value="SEU24183.1"/>
    <property type="molecule type" value="Genomic_DNA"/>
</dbReference>
<protein>
    <submittedName>
        <fullName evidence="3">Pimeloyl-ACP methyl ester carboxylesterase</fullName>
    </submittedName>
</protein>
<dbReference type="PANTHER" id="PTHR43798">
    <property type="entry name" value="MONOACYLGLYCEROL LIPASE"/>
    <property type="match status" value="1"/>
</dbReference>
<dbReference type="PANTHER" id="PTHR43798:SF31">
    <property type="entry name" value="AB HYDROLASE SUPERFAMILY PROTEIN YCLE"/>
    <property type="match status" value="1"/>
</dbReference>
<sequence>MRSYAGGVVMIDGLACEEAGEGPALVLIHAGIADRRMWRHQREVLSARHRVISYDWRGYGESADPVGEVVHHRDLLRVMDGLGVERAVLVGDSMGGSHAVEAALVAPGRVAGLVLIASGLSGHVWPEEMLAQARERVHGTVPADRLARYRDGTAEKVLAEDVEAFARAHVLWQVAGPDRGVDDLDPRVWELALAMMRRVFERSWSGPPVPERHLQAKERLGEVGCPALVINGLADVPGIQAVSGLLAEGIRGAGRLDLPGTGHLPPLERPAEVNAALTGFLAGVGW</sequence>
<dbReference type="InterPro" id="IPR029058">
    <property type="entry name" value="AB_hydrolase_fold"/>
</dbReference>
<keyword evidence="1" id="KW-0378">Hydrolase</keyword>
<feature type="domain" description="AB hydrolase-1" evidence="2">
    <location>
        <begin position="23"/>
        <end position="133"/>
    </location>
</feature>
<dbReference type="PRINTS" id="PR00111">
    <property type="entry name" value="ABHYDROLASE"/>
</dbReference>
<dbReference type="PRINTS" id="PR00412">
    <property type="entry name" value="EPOXHYDRLASE"/>
</dbReference>
<proteinExistence type="predicted"/>
<dbReference type="SUPFAM" id="SSF53474">
    <property type="entry name" value="alpha/beta-Hydrolases"/>
    <property type="match status" value="1"/>
</dbReference>
<dbReference type="GO" id="GO:0016020">
    <property type="term" value="C:membrane"/>
    <property type="evidence" value="ECO:0007669"/>
    <property type="project" value="TreeGrafter"/>
</dbReference>
<keyword evidence="4" id="KW-1185">Reference proteome</keyword>
<dbReference type="AlphaFoldDB" id="A0A1I0KHG4"/>
<dbReference type="Gene3D" id="3.40.50.1820">
    <property type="entry name" value="alpha/beta hydrolase"/>
    <property type="match status" value="1"/>
</dbReference>
<gene>
    <name evidence="3" type="ORF">SAMN05421811_10851</name>
</gene>
<dbReference type="InterPro" id="IPR000073">
    <property type="entry name" value="AB_hydrolase_1"/>
</dbReference>
<organism evidence="3 4">
    <name type="scientific">Nonomuraea wenchangensis</name>
    <dbReference type="NCBI Taxonomy" id="568860"/>
    <lineage>
        <taxon>Bacteria</taxon>
        <taxon>Bacillati</taxon>
        <taxon>Actinomycetota</taxon>
        <taxon>Actinomycetes</taxon>
        <taxon>Streptosporangiales</taxon>
        <taxon>Streptosporangiaceae</taxon>
        <taxon>Nonomuraea</taxon>
    </lineage>
</organism>
<reference evidence="3 4" key="1">
    <citation type="submission" date="2016-10" db="EMBL/GenBank/DDBJ databases">
        <authorList>
            <person name="de Groot N.N."/>
        </authorList>
    </citation>
    <scope>NUCLEOTIDE SEQUENCE [LARGE SCALE GENOMIC DNA]</scope>
    <source>
        <strain evidence="3 4">CGMCC 4.5598</strain>
    </source>
</reference>